<evidence type="ECO:0000259" key="8">
    <source>
        <dbReference type="PROSITE" id="PS50235"/>
    </source>
</evidence>
<evidence type="ECO:0000256" key="5">
    <source>
        <dbReference type="SAM" id="MobiDB-lite"/>
    </source>
</evidence>
<gene>
    <name evidence="10" type="primary">LOC106152645</name>
</gene>
<dbReference type="Pfam" id="PF00397">
    <property type="entry name" value="WW"/>
    <property type="match status" value="1"/>
</dbReference>
<comment type="similarity">
    <text evidence="2">Belongs to the peptidase C19 family.</text>
</comment>
<dbReference type="InterPro" id="IPR001763">
    <property type="entry name" value="Rhodanese-like_dom"/>
</dbReference>
<feature type="region of interest" description="Disordered" evidence="5">
    <location>
        <begin position="297"/>
        <end position="487"/>
    </location>
</feature>
<sequence>MAELNKLAEVKQKFTSARIAVKSAEKIFNHAEQAKLDGDEERGYVMYMRYFNIITIAKKLPDYKKNEEFFSKMIGGKNQLKAIEEAEALSSSLKDRYELLEAEHVKARLDERDKKKEQELERKQKEEKEMVKQLEEQEMAKEKINENNEAPEKENQFASGAVSCRKLYEMLQTPDCSVLILDIRAAADYENSHIRDPSCINVPAHILPGGCTVAMIEKNLPTEALPMWKKRGHVGYIVLLDWQSSLADLVTNSPLNNLKDAIYKWDQLVIVQHEPLVLDGGYEDWLLYYPTLTTNSNVSAPQSDTKKDQSTLPSLDFDYPDLDEEPPEPQKSDVQNGPSLQQINTDGTVTTSTGQNRPVVDRSMKPKPPVSAVAGSDSNKSFQPPFTKPATDSIYQELKKQLTEKSSSSSITNFVPQNSRAAENDLIKTDETKVQPQSRPQIPQVNRSLKPKPRPIQEYSASSDSSTLATAQSDITARLDELRVETEEKEREMLEYKKEREKLVAEHKARLARLKDEEDRIERLQAMREKEEKEVAELLRKKKMIERQIKTEEEKQEEEQQRIKEEEKRKEEDLHQIKQEEKEKLKMQQEVERLRQERKKKEMEDKRREQEIQEHKENMKAEQDKLNRERADKAAREEQERRDKEAALKLQEQKEAEDARRLADEQRKTAAQESARKAMEEKARLEAEEKSRNKAEEKYKYDAEEKAKLEASEKIRRETEERERVENAAEEKVRKDAEEKARADQAKRATPQDTSLPRGWETKVDVRTGRTFYIDHNTGTTHWSFQTQPQVSPSASGRYFMQLQDEPSKPKTNLKRTNSSPNLTKLGDDDDFKGTKLFPSIDRTTKPAARFSTPQLRDENVKPVLTEITAARLRGFQPVYGSVGRGLTGLRNLGNTCYMNSTIQCLSNTPLLAKYFLDSIYRNHINRGFVLTPCLCSTQDCLRLYQKEEKIQWKCSQCKKDRDAVKKLDLWKLPHLLIIHFNRFHFGYRGQKLTIYVDFPLTALDMNNHISGPKGRPEYNLYAVSNHYGGTLESGHYTAFCKNALNQRWYKFDDDDVYEISKSNVKSSAAYFLFYTSKEMKSVL</sequence>
<dbReference type="InterPro" id="IPR001202">
    <property type="entry name" value="WW_dom"/>
</dbReference>
<dbReference type="GO" id="GO:0004843">
    <property type="term" value="F:cysteine-type deubiquitinase activity"/>
    <property type="evidence" value="ECO:0007669"/>
    <property type="project" value="UniProtKB-EC"/>
</dbReference>
<protein>
    <recommendedName>
        <fullName evidence="3">ubiquitinyl hydrolase 1</fullName>
        <ecNumber evidence="3">3.4.19.12</ecNumber>
    </recommendedName>
</protein>
<dbReference type="PROSITE" id="PS50235">
    <property type="entry name" value="USP_3"/>
    <property type="match status" value="1"/>
</dbReference>
<dbReference type="GO" id="GO:0016579">
    <property type="term" value="P:protein deubiquitination"/>
    <property type="evidence" value="ECO:0007669"/>
    <property type="project" value="InterPro"/>
</dbReference>
<dbReference type="SUPFAM" id="SSF52821">
    <property type="entry name" value="Rhodanese/Cell cycle control phosphatase"/>
    <property type="match status" value="1"/>
</dbReference>
<dbReference type="Gene3D" id="1.20.58.80">
    <property type="entry name" value="Phosphotransferase system, lactose/cellobiose-type IIA subunit"/>
    <property type="match status" value="1"/>
</dbReference>
<evidence type="ECO:0000256" key="3">
    <source>
        <dbReference type="ARBA" id="ARBA00012759"/>
    </source>
</evidence>
<reference evidence="10" key="1">
    <citation type="submission" date="2025-08" db="UniProtKB">
        <authorList>
            <consortium name="RefSeq"/>
        </authorList>
    </citation>
    <scope>IDENTIFICATION</scope>
    <source>
        <tissue evidence="10">Gonads</tissue>
    </source>
</reference>
<evidence type="ECO:0000313" key="9">
    <source>
        <dbReference type="Proteomes" id="UP000085678"/>
    </source>
</evidence>
<feature type="domain" description="WW" evidence="6">
    <location>
        <begin position="754"/>
        <end position="783"/>
    </location>
</feature>
<dbReference type="Pfam" id="PF00443">
    <property type="entry name" value="UCH"/>
    <property type="match status" value="2"/>
</dbReference>
<keyword evidence="9" id="KW-1185">Reference proteome</keyword>
<dbReference type="InterPro" id="IPR018200">
    <property type="entry name" value="USP_CS"/>
</dbReference>
<dbReference type="InterPro" id="IPR036873">
    <property type="entry name" value="Rhodanese-like_dom_sf"/>
</dbReference>
<feature type="domain" description="Rhodanese" evidence="7">
    <location>
        <begin position="174"/>
        <end position="294"/>
    </location>
</feature>
<dbReference type="CDD" id="cd02674">
    <property type="entry name" value="Peptidase_C19R"/>
    <property type="match status" value="1"/>
</dbReference>
<feature type="region of interest" description="Disordered" evidence="5">
    <location>
        <begin position="546"/>
        <end position="758"/>
    </location>
</feature>
<dbReference type="KEGG" id="lak:106152645"/>
<proteinExistence type="inferred from homology"/>
<name>A0A1S3H8G1_LINAN</name>
<feature type="compositionally biased region" description="Polar residues" evidence="5">
    <location>
        <begin position="434"/>
        <end position="447"/>
    </location>
</feature>
<feature type="compositionally biased region" description="Acidic residues" evidence="5">
    <location>
        <begin position="318"/>
        <end position="327"/>
    </location>
</feature>
<dbReference type="GeneID" id="106152645"/>
<dbReference type="InterPro" id="IPR001394">
    <property type="entry name" value="Peptidase_C19_UCH"/>
</dbReference>
<comment type="catalytic activity">
    <reaction evidence="1">
        <text>Thiol-dependent hydrolysis of ester, thioester, amide, peptide and isopeptide bonds formed by the C-terminal Gly of ubiquitin (a 76-residue protein attached to proteins as an intracellular targeting signal).</text>
        <dbReference type="EC" id="3.4.19.12"/>
    </reaction>
</comment>
<dbReference type="InterPro" id="IPR050185">
    <property type="entry name" value="Ub_carboxyl-term_hydrolase"/>
</dbReference>
<feature type="compositionally biased region" description="Basic and acidic residues" evidence="5">
    <location>
        <begin position="546"/>
        <end position="747"/>
    </location>
</feature>
<feature type="compositionally biased region" description="Basic and acidic residues" evidence="5">
    <location>
        <begin position="422"/>
        <end position="433"/>
    </location>
</feature>
<dbReference type="InterPro" id="IPR028889">
    <property type="entry name" value="USP"/>
</dbReference>
<dbReference type="InterPro" id="IPR038765">
    <property type="entry name" value="Papain-like_cys_pep_sf"/>
</dbReference>
<feature type="region of interest" description="Disordered" evidence="5">
    <location>
        <begin position="805"/>
        <end position="828"/>
    </location>
</feature>
<feature type="compositionally biased region" description="Basic and acidic residues" evidence="5">
    <location>
        <begin position="477"/>
        <end position="487"/>
    </location>
</feature>
<evidence type="ECO:0000313" key="10">
    <source>
        <dbReference type="RefSeq" id="XP_013381771.1"/>
    </source>
</evidence>
<feature type="compositionally biased region" description="Low complexity" evidence="5">
    <location>
        <begin position="460"/>
        <end position="474"/>
    </location>
</feature>
<dbReference type="OrthoDB" id="292964at2759"/>
<evidence type="ECO:0000256" key="1">
    <source>
        <dbReference type="ARBA" id="ARBA00000707"/>
    </source>
</evidence>
<evidence type="ECO:0000256" key="2">
    <source>
        <dbReference type="ARBA" id="ARBA00009085"/>
    </source>
</evidence>
<keyword evidence="4" id="KW-0175">Coiled coil</keyword>
<dbReference type="Proteomes" id="UP000085678">
    <property type="component" value="Unplaced"/>
</dbReference>
<dbReference type="Pfam" id="PF00581">
    <property type="entry name" value="Rhodanese"/>
    <property type="match status" value="1"/>
</dbReference>
<dbReference type="PANTHER" id="PTHR21646">
    <property type="entry name" value="UBIQUITIN CARBOXYL-TERMINAL HYDROLASE"/>
    <property type="match status" value="1"/>
</dbReference>
<dbReference type="RefSeq" id="XP_013381771.1">
    <property type="nucleotide sequence ID" value="XM_013526317.1"/>
</dbReference>
<evidence type="ECO:0000259" key="7">
    <source>
        <dbReference type="PROSITE" id="PS50206"/>
    </source>
</evidence>
<dbReference type="PROSITE" id="PS50020">
    <property type="entry name" value="WW_DOMAIN_2"/>
    <property type="match status" value="1"/>
</dbReference>
<evidence type="ECO:0000256" key="4">
    <source>
        <dbReference type="SAM" id="Coils"/>
    </source>
</evidence>
<dbReference type="PROSITE" id="PS50206">
    <property type="entry name" value="RHODANESE_3"/>
    <property type="match status" value="1"/>
</dbReference>
<feature type="compositionally biased region" description="Polar residues" evidence="5">
    <location>
        <begin position="404"/>
        <end position="421"/>
    </location>
</feature>
<dbReference type="FunCoup" id="A0A1S3H8G1">
    <property type="interactions" value="1550"/>
</dbReference>
<dbReference type="PANTHER" id="PTHR21646:SF46">
    <property type="entry name" value="UBIQUITIN CARBOXYL-TERMINAL HYDROLASE"/>
    <property type="match status" value="1"/>
</dbReference>
<dbReference type="PROSITE" id="PS00973">
    <property type="entry name" value="USP_2"/>
    <property type="match status" value="1"/>
</dbReference>
<dbReference type="SUPFAM" id="SSF54001">
    <property type="entry name" value="Cysteine proteinases"/>
    <property type="match status" value="1"/>
</dbReference>
<organism evidence="9 10">
    <name type="scientific">Lingula anatina</name>
    <name type="common">Brachiopod</name>
    <name type="synonym">Lingula unguis</name>
    <dbReference type="NCBI Taxonomy" id="7574"/>
    <lineage>
        <taxon>Eukaryota</taxon>
        <taxon>Metazoa</taxon>
        <taxon>Spiralia</taxon>
        <taxon>Lophotrochozoa</taxon>
        <taxon>Brachiopoda</taxon>
        <taxon>Linguliformea</taxon>
        <taxon>Lingulata</taxon>
        <taxon>Lingulida</taxon>
        <taxon>Linguloidea</taxon>
        <taxon>Lingulidae</taxon>
        <taxon>Lingula</taxon>
    </lineage>
</organism>
<dbReference type="Gene3D" id="3.40.250.10">
    <property type="entry name" value="Rhodanese-like domain"/>
    <property type="match status" value="1"/>
</dbReference>
<dbReference type="Gene3D" id="2.20.70.10">
    <property type="match status" value="1"/>
</dbReference>
<feature type="domain" description="USP" evidence="8">
    <location>
        <begin position="768"/>
        <end position="1078"/>
    </location>
</feature>
<dbReference type="InParanoid" id="A0A1S3H8G1"/>
<dbReference type="Pfam" id="PF08969">
    <property type="entry name" value="USP8_dimer"/>
    <property type="match status" value="1"/>
</dbReference>
<dbReference type="InterPro" id="IPR015063">
    <property type="entry name" value="USP8_dimer"/>
</dbReference>
<dbReference type="AlphaFoldDB" id="A0A1S3H8G1"/>
<evidence type="ECO:0000259" key="6">
    <source>
        <dbReference type="PROSITE" id="PS50020"/>
    </source>
</evidence>
<dbReference type="SUPFAM" id="SSF140856">
    <property type="entry name" value="USP8 N-terminal domain-like"/>
    <property type="match status" value="1"/>
</dbReference>
<feature type="compositionally biased region" description="Polar residues" evidence="5">
    <location>
        <begin position="332"/>
        <end position="356"/>
    </location>
</feature>
<dbReference type="SMART" id="SM00456">
    <property type="entry name" value="WW"/>
    <property type="match status" value="1"/>
</dbReference>
<dbReference type="FunFam" id="3.40.250.10:FF:000017">
    <property type="entry name" value="ubiquitin carboxyl-terminal hydrolase 8"/>
    <property type="match status" value="1"/>
</dbReference>
<dbReference type="SUPFAM" id="SSF51045">
    <property type="entry name" value="WW domain"/>
    <property type="match status" value="1"/>
</dbReference>
<dbReference type="CDD" id="cd00201">
    <property type="entry name" value="WW"/>
    <property type="match status" value="1"/>
</dbReference>
<dbReference type="Gene3D" id="3.90.70.10">
    <property type="entry name" value="Cysteine proteinases"/>
    <property type="match status" value="2"/>
</dbReference>
<feature type="coiled-coil region" evidence="4">
    <location>
        <begin position="83"/>
        <end position="147"/>
    </location>
</feature>
<dbReference type="InterPro" id="IPR036020">
    <property type="entry name" value="WW_dom_sf"/>
</dbReference>
<accession>A0A1S3H8G1</accession>
<dbReference type="STRING" id="7574.A0A1S3H8G1"/>
<dbReference type="EC" id="3.4.19.12" evidence="3"/>
<dbReference type="PROSITE" id="PS00972">
    <property type="entry name" value="USP_1"/>
    <property type="match status" value="1"/>
</dbReference>